<dbReference type="GO" id="GO:0008310">
    <property type="term" value="F:single-stranded DNA 3'-5' DNA exonuclease activity"/>
    <property type="evidence" value="ECO:0007669"/>
    <property type="project" value="UniProtKB-EC"/>
</dbReference>
<dbReference type="InterPro" id="IPR012337">
    <property type="entry name" value="RNaseH-like_sf"/>
</dbReference>
<evidence type="ECO:0000313" key="19">
    <source>
        <dbReference type="EMBL" id="GGX72689.1"/>
    </source>
</evidence>
<dbReference type="Pfam" id="PF00929">
    <property type="entry name" value="RNase_T"/>
    <property type="match status" value="1"/>
</dbReference>
<dbReference type="SMART" id="SM00479">
    <property type="entry name" value="EXOIII"/>
    <property type="match status" value="1"/>
</dbReference>
<dbReference type="InterPro" id="IPR013620">
    <property type="entry name" value="Exonuc_1_SH3"/>
</dbReference>
<feature type="domain" description="ExoI C-terminal" evidence="18">
    <location>
        <begin position="355"/>
        <end position="480"/>
    </location>
</feature>
<protein>
    <recommendedName>
        <fullName evidence="3">Exodeoxyribonuclease I</fullName>
        <ecNumber evidence="2">3.1.11.1</ecNumber>
    </recommendedName>
    <alternativeName>
        <fullName evidence="12">DNA deoxyribophosphodiesterase</fullName>
    </alternativeName>
</protein>
<evidence type="ECO:0000256" key="5">
    <source>
        <dbReference type="ARBA" id="ARBA00022723"/>
    </source>
</evidence>
<evidence type="ECO:0000256" key="15">
    <source>
        <dbReference type="PIRSR" id="PIRSR000977-2"/>
    </source>
</evidence>
<dbReference type="InterPro" id="IPR013520">
    <property type="entry name" value="Ribonucl_H"/>
</dbReference>
<feature type="binding site" evidence="15">
    <location>
        <position position="13"/>
    </location>
    <ligand>
        <name>Mg(2+)</name>
        <dbReference type="ChEBI" id="CHEBI:18420"/>
        <label>2</label>
    </ligand>
</feature>
<evidence type="ECO:0000256" key="1">
    <source>
        <dbReference type="ARBA" id="ARBA00000563"/>
    </source>
</evidence>
<evidence type="ECO:0000256" key="11">
    <source>
        <dbReference type="ARBA" id="ARBA00023204"/>
    </source>
</evidence>
<comment type="subunit">
    <text evidence="13">Monomer. Interacts with ssb (via C-terminus); this interaction stimulates the exonuclease activity by recruiting the enzyme to its substrate.</text>
</comment>
<evidence type="ECO:0000256" key="3">
    <source>
        <dbReference type="ARBA" id="ARBA00019900"/>
    </source>
</evidence>
<evidence type="ECO:0000256" key="10">
    <source>
        <dbReference type="ARBA" id="ARBA00023125"/>
    </source>
</evidence>
<reference evidence="19" key="1">
    <citation type="journal article" date="2014" name="Int. J. Syst. Evol. Microbiol.">
        <title>Complete genome sequence of Corynebacterium casei LMG S-19264T (=DSM 44701T), isolated from a smear-ripened cheese.</title>
        <authorList>
            <consortium name="US DOE Joint Genome Institute (JGI-PGF)"/>
            <person name="Walter F."/>
            <person name="Albersmeier A."/>
            <person name="Kalinowski J."/>
            <person name="Ruckert C."/>
        </authorList>
    </citation>
    <scope>NUCLEOTIDE SEQUENCE</scope>
    <source>
        <strain evidence="19">KCTC 22169</strain>
    </source>
</reference>
<evidence type="ECO:0000256" key="12">
    <source>
        <dbReference type="ARBA" id="ARBA00031220"/>
    </source>
</evidence>
<feature type="region of interest" description="Disordered" evidence="16">
    <location>
        <begin position="479"/>
        <end position="521"/>
    </location>
</feature>
<dbReference type="FunFam" id="3.30.420.10:FF:000033">
    <property type="entry name" value="Exodeoxyribonuclease I"/>
    <property type="match status" value="1"/>
</dbReference>
<feature type="binding site" evidence="14">
    <location>
        <position position="13"/>
    </location>
    <ligand>
        <name>substrate</name>
    </ligand>
</feature>
<evidence type="ECO:0000313" key="20">
    <source>
        <dbReference type="Proteomes" id="UP000626148"/>
    </source>
</evidence>
<feature type="domain" description="ExoI SH3-like" evidence="17">
    <location>
        <begin position="198"/>
        <end position="352"/>
    </location>
</feature>
<evidence type="ECO:0000256" key="13">
    <source>
        <dbReference type="ARBA" id="ARBA00046792"/>
    </source>
</evidence>
<dbReference type="GO" id="GO:0003677">
    <property type="term" value="F:DNA binding"/>
    <property type="evidence" value="ECO:0007669"/>
    <property type="project" value="UniProtKB-KW"/>
</dbReference>
<evidence type="ECO:0000256" key="6">
    <source>
        <dbReference type="ARBA" id="ARBA00022763"/>
    </source>
</evidence>
<feature type="binding site" evidence="14">
    <location>
        <position position="161"/>
    </location>
    <ligand>
        <name>substrate</name>
    </ligand>
</feature>
<dbReference type="SUPFAM" id="SSF53098">
    <property type="entry name" value="Ribonuclease H-like"/>
    <property type="match status" value="1"/>
</dbReference>
<evidence type="ECO:0000259" key="18">
    <source>
        <dbReference type="PROSITE" id="PS51785"/>
    </source>
</evidence>
<comment type="catalytic activity">
    <reaction evidence="1">
        <text>Exonucleolytic cleavage in the 3'- to 5'-direction to yield nucleoside 5'-phosphates.</text>
        <dbReference type="EC" id="3.1.11.1"/>
    </reaction>
</comment>
<dbReference type="RefSeq" id="WP_189613055.1">
    <property type="nucleotide sequence ID" value="NZ_BMXR01000016.1"/>
</dbReference>
<sequence>MTRPASFLWYDYETWGINPRRDGIAQFAAVRTDADLNPIGDPVDLKCRPLVDTVIDPGACLITGLTPQGCDRQGLSEWDFAARIHALMSEPGTCTTGYNTLRFDDEFSRYLFYRNLLDPYSREWRNGNSRWDLLDVVRLTYALRPEGIEWPTHDSGAPSFKLEHLSEANGIEHANAHDAVSDVLATIEMARLIRRHQPKLFDYALSLRNKHEVRRHLSPEQRQPIVHVSGMIPAERGCLTVELPLMEHPDRSNEIIVLDLIEDPTWLLDHNADDLRAWLYSPADELPDGIPRPPLRTIHINRSPMVAPYKMLDDAVAERFNLDRDAIERHRHIVDRWHDLVTLARDVFRSGEREPFADPEHALYAGFINDHDRGVLNRIRAETAHPERWPGLAEDLQDERQQALVFNARGRHFPDSLDARETVQWREDIQRRLSDPDWGSSLTLAEAIERTEAALEETPDSQVLTDVLAWLRQQEAEWLKEATKPSDNTEEDAAPNVQENRADKDTNSTRQPGQSQLDLFD</sequence>
<dbReference type="CDD" id="cd06138">
    <property type="entry name" value="ExoI_N"/>
    <property type="match status" value="1"/>
</dbReference>
<evidence type="ECO:0000256" key="4">
    <source>
        <dbReference type="ARBA" id="ARBA00022722"/>
    </source>
</evidence>
<keyword evidence="4" id="KW-0540">Nuclease</keyword>
<name>A0A918KR60_9GAMM</name>
<dbReference type="NCBIfam" id="NF008746">
    <property type="entry name" value="PRK11779.1"/>
    <property type="match status" value="1"/>
</dbReference>
<dbReference type="EMBL" id="BMXR01000016">
    <property type="protein sequence ID" value="GGX72689.1"/>
    <property type="molecule type" value="Genomic_DNA"/>
</dbReference>
<dbReference type="PIRSF" id="PIRSF000977">
    <property type="entry name" value="Exodeoxyribonuclease_I"/>
    <property type="match status" value="1"/>
</dbReference>
<dbReference type="GO" id="GO:0046872">
    <property type="term" value="F:metal ion binding"/>
    <property type="evidence" value="ECO:0007669"/>
    <property type="project" value="UniProtKB-KW"/>
</dbReference>
<proteinExistence type="predicted"/>
<dbReference type="Pfam" id="PF08411">
    <property type="entry name" value="ExoI_SH3"/>
    <property type="match status" value="1"/>
</dbReference>
<dbReference type="Gene3D" id="3.30.420.10">
    <property type="entry name" value="Ribonuclease H-like superfamily/Ribonuclease H"/>
    <property type="match status" value="1"/>
</dbReference>
<keyword evidence="8" id="KW-0269">Exonuclease</keyword>
<dbReference type="Gene3D" id="3.30.1520.20">
    <property type="entry name" value="Exonuclease ExoI, domain 2"/>
    <property type="match status" value="1"/>
</dbReference>
<keyword evidence="7" id="KW-0378">Hydrolase</keyword>
<evidence type="ECO:0000256" key="9">
    <source>
        <dbReference type="ARBA" id="ARBA00022842"/>
    </source>
</evidence>
<dbReference type="InterPro" id="IPR036397">
    <property type="entry name" value="RNaseH_sf"/>
</dbReference>
<keyword evidence="9 15" id="KW-0460">Magnesium</keyword>
<dbReference type="Proteomes" id="UP000626148">
    <property type="component" value="Unassembled WGS sequence"/>
</dbReference>
<evidence type="ECO:0000256" key="7">
    <source>
        <dbReference type="ARBA" id="ARBA00022801"/>
    </source>
</evidence>
<feature type="binding site" evidence="15">
    <location>
        <position position="182"/>
    </location>
    <ligand>
        <name>Mg(2+)</name>
        <dbReference type="ChEBI" id="CHEBI:18420"/>
        <label>2</label>
    </ligand>
</feature>
<comment type="caution">
    <text evidence="19">The sequence shown here is derived from an EMBL/GenBank/DDBJ whole genome shotgun (WGS) entry which is preliminary data.</text>
</comment>
<dbReference type="InterPro" id="IPR058561">
    <property type="entry name" value="Exonuc_1_C"/>
</dbReference>
<dbReference type="PROSITE" id="PS51784">
    <property type="entry name" value="EXOI_SH3"/>
    <property type="match status" value="1"/>
</dbReference>
<dbReference type="PROSITE" id="PS51785">
    <property type="entry name" value="EXOI_C"/>
    <property type="match status" value="1"/>
</dbReference>
<comment type="cofactor">
    <cofactor evidence="15">
        <name>Mg(2+)</name>
        <dbReference type="ChEBI" id="CHEBI:18420"/>
    </cofactor>
    <text evidence="15">Binds 2 Mg(2+) ions per monomer.</text>
</comment>
<dbReference type="GO" id="GO:0006281">
    <property type="term" value="P:DNA repair"/>
    <property type="evidence" value="ECO:0007669"/>
    <property type="project" value="UniProtKB-KW"/>
</dbReference>
<keyword evidence="10" id="KW-0238">DNA-binding</keyword>
<organism evidence="19 20">
    <name type="scientific">Saccharospirillum salsuginis</name>
    <dbReference type="NCBI Taxonomy" id="418750"/>
    <lineage>
        <taxon>Bacteria</taxon>
        <taxon>Pseudomonadati</taxon>
        <taxon>Pseudomonadota</taxon>
        <taxon>Gammaproteobacteria</taxon>
        <taxon>Oceanospirillales</taxon>
        <taxon>Saccharospirillaceae</taxon>
        <taxon>Saccharospirillum</taxon>
    </lineage>
</organism>
<dbReference type="InterPro" id="IPR034747">
    <property type="entry name" value="EXOI_SH3"/>
</dbReference>
<gene>
    <name evidence="19" type="primary">sbcB</name>
    <name evidence="19" type="ORF">GCM10007392_44990</name>
</gene>
<evidence type="ECO:0000259" key="17">
    <source>
        <dbReference type="PROSITE" id="PS51784"/>
    </source>
</evidence>
<evidence type="ECO:0000256" key="14">
    <source>
        <dbReference type="PIRSR" id="PIRSR000977-1"/>
    </source>
</evidence>
<evidence type="ECO:0000256" key="16">
    <source>
        <dbReference type="SAM" id="MobiDB-lite"/>
    </source>
</evidence>
<feature type="compositionally biased region" description="Polar residues" evidence="16">
    <location>
        <begin position="508"/>
        <end position="521"/>
    </location>
</feature>
<feature type="binding site" evidence="15">
    <location>
        <position position="11"/>
    </location>
    <ligand>
        <name>Mg(2+)</name>
        <dbReference type="ChEBI" id="CHEBI:18420"/>
        <label>1</label>
    </ligand>
</feature>
<dbReference type="InterPro" id="IPR023607">
    <property type="entry name" value="Exodeoxyribonuclease_I"/>
</dbReference>
<dbReference type="InterPro" id="IPR038649">
    <property type="entry name" value="EXOI_SH3_sf"/>
</dbReference>
<keyword evidence="5 15" id="KW-0479">Metal-binding</keyword>
<dbReference type="AlphaFoldDB" id="A0A918KR60"/>
<evidence type="ECO:0000256" key="8">
    <source>
        <dbReference type="ARBA" id="ARBA00022839"/>
    </source>
</evidence>
<reference evidence="19" key="2">
    <citation type="submission" date="2020-09" db="EMBL/GenBank/DDBJ databases">
        <authorList>
            <person name="Sun Q."/>
            <person name="Kim S."/>
        </authorList>
    </citation>
    <scope>NUCLEOTIDE SEQUENCE</scope>
    <source>
        <strain evidence="19">KCTC 22169</strain>
    </source>
</reference>
<dbReference type="Pfam" id="PF26016">
    <property type="entry name" value="ExoI_C"/>
    <property type="match status" value="1"/>
</dbReference>
<keyword evidence="11" id="KW-0234">DNA repair</keyword>
<accession>A0A918KR60</accession>
<dbReference type="EC" id="3.1.11.1" evidence="2"/>
<keyword evidence="6" id="KW-0227">DNA damage</keyword>
<keyword evidence="20" id="KW-1185">Reference proteome</keyword>
<dbReference type="Gene3D" id="1.20.1280.70">
    <property type="entry name" value="Exonuclease ExoI, domain 3"/>
    <property type="match status" value="1"/>
</dbReference>
<evidence type="ECO:0000256" key="2">
    <source>
        <dbReference type="ARBA" id="ARBA00012108"/>
    </source>
</evidence>